<dbReference type="GO" id="GO:0034704">
    <property type="term" value="C:calcium channel complex"/>
    <property type="evidence" value="ECO:0007669"/>
    <property type="project" value="TreeGrafter"/>
</dbReference>
<dbReference type="GO" id="GO:0042383">
    <property type="term" value="C:sarcolemma"/>
    <property type="evidence" value="ECO:0007669"/>
    <property type="project" value="TreeGrafter"/>
</dbReference>
<reference evidence="2 3" key="1">
    <citation type="submission" date="2018-11" db="EMBL/GenBank/DDBJ databases">
        <authorList>
            <person name="Lopez-Roques C."/>
            <person name="Donnadieu C."/>
            <person name="Bouchez O."/>
            <person name="Klopp C."/>
            <person name="Cabau C."/>
            <person name="Zahm M."/>
        </authorList>
    </citation>
    <scope>NUCLEOTIDE SEQUENCE [LARGE SCALE GENOMIC DNA]</scope>
    <source>
        <strain evidence="2">RS831</strain>
        <tissue evidence="2">Whole body</tissue>
    </source>
</reference>
<dbReference type="GO" id="GO:0005790">
    <property type="term" value="C:smooth endoplasmic reticulum"/>
    <property type="evidence" value="ECO:0007669"/>
    <property type="project" value="TreeGrafter"/>
</dbReference>
<dbReference type="OrthoDB" id="8892755at2759"/>
<reference evidence="2 3" key="2">
    <citation type="submission" date="2019-01" db="EMBL/GenBank/DDBJ databases">
        <title>A chromosome length genome reference of the Java medaka (oryzias javanicus).</title>
        <authorList>
            <person name="Herpin A."/>
            <person name="Takehana Y."/>
            <person name="Naruse K."/>
            <person name="Ansai S."/>
            <person name="Kawaguchi M."/>
        </authorList>
    </citation>
    <scope>NUCLEOTIDE SEQUENCE [LARGE SCALE GENOMIC DNA]</scope>
    <source>
        <strain evidence="2">RS831</strain>
        <tissue evidence="2">Whole body</tissue>
    </source>
</reference>
<dbReference type="AlphaFoldDB" id="A0A437DK28"/>
<sequence>MKMLDYLKDKKDVGFFQSLAGLMQSCSVLDLNAFERQNKAEGLGMVTEEGSGMGKRTPPAQTEPMRPDTPTIHGASGG</sequence>
<evidence type="ECO:0000313" key="3">
    <source>
        <dbReference type="Proteomes" id="UP000283210"/>
    </source>
</evidence>
<feature type="region of interest" description="Disordered" evidence="1">
    <location>
        <begin position="43"/>
        <end position="78"/>
    </location>
</feature>
<dbReference type="PANTHER" id="PTHR46399:SF7">
    <property type="entry name" value="RYANODINE RECEPTOR 2"/>
    <property type="match status" value="1"/>
</dbReference>
<evidence type="ECO:0000313" key="2">
    <source>
        <dbReference type="EMBL" id="RVE75100.1"/>
    </source>
</evidence>
<dbReference type="InterPro" id="IPR015925">
    <property type="entry name" value="Ryanodine_IP3_receptor"/>
</dbReference>
<dbReference type="Proteomes" id="UP000283210">
    <property type="component" value="Chromosome 2"/>
</dbReference>
<dbReference type="PANTHER" id="PTHR46399">
    <property type="entry name" value="B30.2/SPRY DOMAIN-CONTAINING PROTEIN"/>
    <property type="match status" value="1"/>
</dbReference>
<name>A0A437DK28_ORYJA</name>
<accession>A0A437DK28</accession>
<evidence type="ECO:0000256" key="1">
    <source>
        <dbReference type="SAM" id="MobiDB-lite"/>
    </source>
</evidence>
<dbReference type="GO" id="GO:0006941">
    <property type="term" value="P:striated muscle contraction"/>
    <property type="evidence" value="ECO:0007669"/>
    <property type="project" value="TreeGrafter"/>
</dbReference>
<protein>
    <submittedName>
        <fullName evidence="2">Uncharacterized protein</fullName>
    </submittedName>
</protein>
<organism evidence="2 3">
    <name type="scientific">Oryzias javanicus</name>
    <name type="common">Javanese ricefish</name>
    <name type="synonym">Aplocheilus javanicus</name>
    <dbReference type="NCBI Taxonomy" id="123683"/>
    <lineage>
        <taxon>Eukaryota</taxon>
        <taxon>Metazoa</taxon>
        <taxon>Chordata</taxon>
        <taxon>Craniata</taxon>
        <taxon>Vertebrata</taxon>
        <taxon>Euteleostomi</taxon>
        <taxon>Actinopterygii</taxon>
        <taxon>Neopterygii</taxon>
        <taxon>Teleostei</taxon>
        <taxon>Neoteleostei</taxon>
        <taxon>Acanthomorphata</taxon>
        <taxon>Ovalentaria</taxon>
        <taxon>Atherinomorphae</taxon>
        <taxon>Beloniformes</taxon>
        <taxon>Adrianichthyidae</taxon>
        <taxon>Oryziinae</taxon>
        <taxon>Oryzias</taxon>
    </lineage>
</organism>
<dbReference type="EMBL" id="CM012438">
    <property type="protein sequence ID" value="RVE75100.1"/>
    <property type="molecule type" value="Genomic_DNA"/>
</dbReference>
<dbReference type="GO" id="GO:0005219">
    <property type="term" value="F:ryanodine-sensitive calcium-release channel activity"/>
    <property type="evidence" value="ECO:0007669"/>
    <property type="project" value="TreeGrafter"/>
</dbReference>
<dbReference type="GO" id="GO:0030018">
    <property type="term" value="C:Z disc"/>
    <property type="evidence" value="ECO:0007669"/>
    <property type="project" value="TreeGrafter"/>
</dbReference>
<proteinExistence type="predicted"/>
<dbReference type="PROSITE" id="PS51257">
    <property type="entry name" value="PROKAR_LIPOPROTEIN"/>
    <property type="match status" value="1"/>
</dbReference>
<keyword evidence="3" id="KW-1185">Reference proteome</keyword>
<dbReference type="GO" id="GO:0033017">
    <property type="term" value="C:sarcoplasmic reticulum membrane"/>
    <property type="evidence" value="ECO:0007669"/>
    <property type="project" value="TreeGrafter"/>
</dbReference>
<dbReference type="GO" id="GO:0014808">
    <property type="term" value="P:release of sequestered calcium ion into cytosol by sarcoplasmic reticulum"/>
    <property type="evidence" value="ECO:0007669"/>
    <property type="project" value="TreeGrafter"/>
</dbReference>
<gene>
    <name evidence="2" type="ORF">OJAV_G00013400</name>
</gene>